<evidence type="ECO:0000256" key="2">
    <source>
        <dbReference type="ARBA" id="ARBA00022737"/>
    </source>
</evidence>
<feature type="domain" description="Nephrocystin 3-like N-terminal" evidence="4">
    <location>
        <begin position="53"/>
        <end position="211"/>
    </location>
</feature>
<dbReference type="PROSITE" id="PS00678">
    <property type="entry name" value="WD_REPEATS_1"/>
    <property type="match status" value="1"/>
</dbReference>
<dbReference type="PANTHER" id="PTHR44019">
    <property type="entry name" value="WD REPEAT-CONTAINING PROTEIN 55"/>
    <property type="match status" value="1"/>
</dbReference>
<evidence type="ECO:0000256" key="3">
    <source>
        <dbReference type="PROSITE-ProRule" id="PRU00221"/>
    </source>
</evidence>
<dbReference type="PROSITE" id="PS50082">
    <property type="entry name" value="WD_REPEATS_2"/>
    <property type="match status" value="5"/>
</dbReference>
<evidence type="ECO:0000259" key="4">
    <source>
        <dbReference type="Pfam" id="PF24883"/>
    </source>
</evidence>
<dbReference type="Gene3D" id="2.130.10.10">
    <property type="entry name" value="YVTN repeat-like/Quinoprotein amine dehydrogenase"/>
    <property type="match status" value="4"/>
</dbReference>
<dbReference type="Gene3D" id="3.40.50.300">
    <property type="entry name" value="P-loop containing nucleotide triphosphate hydrolases"/>
    <property type="match status" value="1"/>
</dbReference>
<keyword evidence="6" id="KW-1185">Reference proteome</keyword>
<keyword evidence="1 3" id="KW-0853">WD repeat</keyword>
<keyword evidence="2" id="KW-0677">Repeat</keyword>
<evidence type="ECO:0000313" key="5">
    <source>
        <dbReference type="EMBL" id="KIM27956.1"/>
    </source>
</evidence>
<dbReference type="InterPro" id="IPR036322">
    <property type="entry name" value="WD40_repeat_dom_sf"/>
</dbReference>
<reference evidence="5 6" key="1">
    <citation type="submission" date="2014-04" db="EMBL/GenBank/DDBJ databases">
        <authorList>
            <consortium name="DOE Joint Genome Institute"/>
            <person name="Kuo A."/>
            <person name="Zuccaro A."/>
            <person name="Kohler A."/>
            <person name="Nagy L.G."/>
            <person name="Floudas D."/>
            <person name="Copeland A."/>
            <person name="Barry K.W."/>
            <person name="Cichocki N."/>
            <person name="Veneault-Fourrey C."/>
            <person name="LaButti K."/>
            <person name="Lindquist E.A."/>
            <person name="Lipzen A."/>
            <person name="Lundell T."/>
            <person name="Morin E."/>
            <person name="Murat C."/>
            <person name="Sun H."/>
            <person name="Tunlid A."/>
            <person name="Henrissat B."/>
            <person name="Grigoriev I.V."/>
            <person name="Hibbett D.S."/>
            <person name="Martin F."/>
            <person name="Nordberg H.P."/>
            <person name="Cantor M.N."/>
            <person name="Hua S.X."/>
        </authorList>
    </citation>
    <scope>NUCLEOTIDE SEQUENCE [LARGE SCALE GENOMIC DNA]</scope>
    <source>
        <strain evidence="5 6">MAFF 305830</strain>
    </source>
</reference>
<dbReference type="InterPro" id="IPR020472">
    <property type="entry name" value="WD40_PAC1"/>
</dbReference>
<dbReference type="SUPFAM" id="SSF50978">
    <property type="entry name" value="WD40 repeat-like"/>
    <property type="match status" value="2"/>
</dbReference>
<dbReference type="InterPro" id="IPR019775">
    <property type="entry name" value="WD40_repeat_CS"/>
</dbReference>
<dbReference type="Pfam" id="PF00400">
    <property type="entry name" value="WD40"/>
    <property type="match status" value="5"/>
</dbReference>
<protein>
    <recommendedName>
        <fullName evidence="4">Nephrocystin 3-like N-terminal domain-containing protein</fullName>
    </recommendedName>
</protein>
<feature type="repeat" description="WD" evidence="3">
    <location>
        <begin position="746"/>
        <end position="787"/>
    </location>
</feature>
<dbReference type="InterPro" id="IPR015943">
    <property type="entry name" value="WD40/YVTN_repeat-like_dom_sf"/>
</dbReference>
<feature type="repeat" description="WD" evidence="3">
    <location>
        <begin position="800"/>
        <end position="829"/>
    </location>
</feature>
<dbReference type="InterPro" id="IPR056884">
    <property type="entry name" value="NPHP3-like_N"/>
</dbReference>
<dbReference type="PRINTS" id="PR00320">
    <property type="entry name" value="GPROTEINBRPT"/>
</dbReference>
<dbReference type="InterPro" id="IPR027417">
    <property type="entry name" value="P-loop_NTPase"/>
</dbReference>
<organism evidence="5 6">
    <name type="scientific">Serendipita vermifera MAFF 305830</name>
    <dbReference type="NCBI Taxonomy" id="933852"/>
    <lineage>
        <taxon>Eukaryota</taxon>
        <taxon>Fungi</taxon>
        <taxon>Dikarya</taxon>
        <taxon>Basidiomycota</taxon>
        <taxon>Agaricomycotina</taxon>
        <taxon>Agaricomycetes</taxon>
        <taxon>Sebacinales</taxon>
        <taxon>Serendipitaceae</taxon>
        <taxon>Serendipita</taxon>
    </lineage>
</organism>
<proteinExistence type="predicted"/>
<feature type="repeat" description="WD" evidence="3">
    <location>
        <begin position="1100"/>
        <end position="1131"/>
    </location>
</feature>
<dbReference type="Pfam" id="PF24883">
    <property type="entry name" value="NPHP3_N"/>
    <property type="match status" value="1"/>
</dbReference>
<gene>
    <name evidence="5" type="ORF">M408DRAFT_146419</name>
</gene>
<evidence type="ECO:0000313" key="6">
    <source>
        <dbReference type="Proteomes" id="UP000054097"/>
    </source>
</evidence>
<dbReference type="STRING" id="933852.A0A0C3B920"/>
<dbReference type="PANTHER" id="PTHR44019:SF8">
    <property type="entry name" value="POC1 CENTRIOLAR PROTEIN HOMOLOG"/>
    <property type="match status" value="1"/>
</dbReference>
<dbReference type="Proteomes" id="UP000054097">
    <property type="component" value="Unassembled WGS sequence"/>
</dbReference>
<reference evidence="6" key="2">
    <citation type="submission" date="2015-01" db="EMBL/GenBank/DDBJ databases">
        <title>Evolutionary Origins and Diversification of the Mycorrhizal Mutualists.</title>
        <authorList>
            <consortium name="DOE Joint Genome Institute"/>
            <consortium name="Mycorrhizal Genomics Consortium"/>
            <person name="Kohler A."/>
            <person name="Kuo A."/>
            <person name="Nagy L.G."/>
            <person name="Floudas D."/>
            <person name="Copeland A."/>
            <person name="Barry K.W."/>
            <person name="Cichocki N."/>
            <person name="Veneault-Fourrey C."/>
            <person name="LaButti K."/>
            <person name="Lindquist E.A."/>
            <person name="Lipzen A."/>
            <person name="Lundell T."/>
            <person name="Morin E."/>
            <person name="Murat C."/>
            <person name="Riley R."/>
            <person name="Ohm R."/>
            <person name="Sun H."/>
            <person name="Tunlid A."/>
            <person name="Henrissat B."/>
            <person name="Grigoriev I.V."/>
            <person name="Hibbett D.S."/>
            <person name="Martin F."/>
        </authorList>
    </citation>
    <scope>NUCLEOTIDE SEQUENCE [LARGE SCALE GENOMIC DNA]</scope>
    <source>
        <strain evidence="6">MAFF 305830</strain>
    </source>
</reference>
<dbReference type="SMART" id="SM00320">
    <property type="entry name" value="WD40"/>
    <property type="match status" value="11"/>
</dbReference>
<accession>A0A0C3B920</accession>
<name>A0A0C3B920_SERVB</name>
<feature type="repeat" description="WD" evidence="3">
    <location>
        <begin position="913"/>
        <end position="945"/>
    </location>
</feature>
<dbReference type="PROSITE" id="PS50294">
    <property type="entry name" value="WD_REPEATS_REGION"/>
    <property type="match status" value="3"/>
</dbReference>
<dbReference type="OrthoDB" id="10263272at2759"/>
<dbReference type="HOGENOM" id="CLU_000288_6_3_1"/>
<dbReference type="InterPro" id="IPR050505">
    <property type="entry name" value="WDR55/POC1"/>
</dbReference>
<evidence type="ECO:0000256" key="1">
    <source>
        <dbReference type="ARBA" id="ARBA00022574"/>
    </source>
</evidence>
<dbReference type="InterPro" id="IPR001680">
    <property type="entry name" value="WD40_rpt"/>
</dbReference>
<sequence>MRQVHNWILRLATESSSHVTQMNLSRVFEDAIHAYGERIKPLTPGTRLALIQTLDSWARSPNCTEPIFWLHDEAGTGKSAIAAHMCRHWHKDRILAARFFFDRNGGRNLRRLDKFCVTLARDMVNNHPVAQESHLEMMESSLSVQQVSFLDSFQSLVVNVAQKISQGLPSNLIFVFDALDECHEDDVGLLISAIRQVLSSSQGIQFLLTSRPTKEITAMLDTVPGVGGNGVALLDVKHGVAQRDHDVSLYVRQTLKGFSIGDQNTVIECASGVFLWATLACETLLRTVAPSKLLIKFQNNTPGRTMEILYEAVLEAALPPLPSSRDFDLLQVVLQGVALTYSPVSIFSIRSFFPSHKDAKVQNEEFVQFFVERLGSIMKDGTPFLPIYLLHPTFREFVEDQRNGAKFYINPPAGHHSIASSSLALMNMALNPNALGLDDGRSPLPVSIQYKYGFEPPARLSLDTEAPFRYAIAFWAYHASLAIGEDEGLARSIIEFFRSKFIMWAEWSSAIKGISEGIDGIRRLQRAIRVQSTSETNRVLEEWCRECLRFLLLNGHIIEQSGLQAWMSALVFTPENSLIYKNFSQRSIRPLPRLLTHYSNESSNSGRVLWDNKERLDHVFFSPDGKRFLAFGRTTRLWNAKTLKVIKELKNGLIEEESDTVLMQTAIFSSDGCLIASDGDRRIHLWDGFTGAFREILPRRHESDILDVVFTLSNSVVVAVDERHEILCWDVERTSQRPWRSRVVNGPAHTGAVTALVSSPNQRIFASFSSDKKIIIWNPETAEILGSPITTGEEIQTGLFSKDSSQIIAGHENGSITIWDVQSHNLVHSLRSGSGSVQALALSPDGRILASGSDRICLWEFKSGSILSPPIEGEALCLAFDGTGSRLVSASRQVYVHDIRFNASTVNIDHVTLQGHSGWIFGIAISPSGNLIVSASDDGTLRVWETDLLDGSDLEAPPPPTHSKITSLALSKDGIRLISIGEYQYFQIWDFMAGSKIGGLFRPPEGDVTKIIFSFSHSIWASAQSYRHNGNVFVWRHQADSMPPVPHVLPCAQGGIRCMAFDQSNTYLATGGEDHSIQIWELAGHSRVGFFDCLGTPLHIAISPDKQYLASDSLDGNIRLWNIRTLELTGLLNVFSTESQSRPQIHHVGFSPDGMTIIMKKDQSIHLLDVTRNLRCYATYDQPPFKSIHIPDDSSPIFSSDGRFLFYWNYTFDLTKISRDGSQPPVPMLSEIVSGSPFSLVSPLHLRRFSRYIHSFRWRVPLLVIPADVQMTRWVSHENMVGFGSEDGRVFIIRFPKEYI</sequence>
<dbReference type="SUPFAM" id="SSF52540">
    <property type="entry name" value="P-loop containing nucleoside triphosphate hydrolases"/>
    <property type="match status" value="1"/>
</dbReference>
<dbReference type="EMBL" id="KN824295">
    <property type="protein sequence ID" value="KIM27956.1"/>
    <property type="molecule type" value="Genomic_DNA"/>
</dbReference>
<feature type="repeat" description="WD" evidence="3">
    <location>
        <begin position="1049"/>
        <end position="1082"/>
    </location>
</feature>
<dbReference type="CDD" id="cd00200">
    <property type="entry name" value="WD40"/>
    <property type="match status" value="1"/>
</dbReference>